<feature type="compositionally biased region" description="Polar residues" evidence="2">
    <location>
        <begin position="557"/>
        <end position="569"/>
    </location>
</feature>
<dbReference type="SUPFAM" id="SSF53474">
    <property type="entry name" value="alpha/beta-Hydrolases"/>
    <property type="match status" value="1"/>
</dbReference>
<feature type="region of interest" description="Disordered" evidence="2">
    <location>
        <begin position="527"/>
        <end position="569"/>
    </location>
</feature>
<reference evidence="5" key="1">
    <citation type="journal article" date="2019" name="Int. J. Syst. Evol. Microbiol.">
        <title>The Global Catalogue of Microorganisms (GCM) 10K type strain sequencing project: providing services to taxonomists for standard genome sequencing and annotation.</title>
        <authorList>
            <consortium name="The Broad Institute Genomics Platform"/>
            <consortium name="The Broad Institute Genome Sequencing Center for Infectious Disease"/>
            <person name="Wu L."/>
            <person name="Ma J."/>
        </authorList>
    </citation>
    <scope>NUCLEOTIDE SEQUENCE [LARGE SCALE GENOMIC DNA]</scope>
    <source>
        <strain evidence="5">CECT 8472</strain>
    </source>
</reference>
<dbReference type="InterPro" id="IPR000383">
    <property type="entry name" value="Xaa-Pro-like_dom"/>
</dbReference>
<dbReference type="InterPro" id="IPR005674">
    <property type="entry name" value="CocE/Ser_esterase"/>
</dbReference>
<accession>A0ABV8UFV4</accession>
<feature type="compositionally biased region" description="Basic and acidic residues" evidence="2">
    <location>
        <begin position="529"/>
        <end position="538"/>
    </location>
</feature>
<dbReference type="Gene3D" id="3.40.50.1820">
    <property type="entry name" value="alpha/beta hydrolase"/>
    <property type="match status" value="1"/>
</dbReference>
<feature type="domain" description="Xaa-Pro dipeptidyl-peptidase C-terminal" evidence="3">
    <location>
        <begin position="291"/>
        <end position="551"/>
    </location>
</feature>
<evidence type="ECO:0000313" key="5">
    <source>
        <dbReference type="Proteomes" id="UP001595799"/>
    </source>
</evidence>
<dbReference type="GO" id="GO:0016787">
    <property type="term" value="F:hydrolase activity"/>
    <property type="evidence" value="ECO:0007669"/>
    <property type="project" value="UniProtKB-KW"/>
</dbReference>
<dbReference type="NCBIfam" id="TIGR00976">
    <property type="entry name" value="CocE_NonD"/>
    <property type="match status" value="1"/>
</dbReference>
<name>A0ABV8UFV4_9PROT</name>
<dbReference type="InterPro" id="IPR050585">
    <property type="entry name" value="Xaa-Pro_dipeptidyl-ppase/CocE"/>
</dbReference>
<dbReference type="InterPro" id="IPR013736">
    <property type="entry name" value="Xaa-Pro_dipept_C"/>
</dbReference>
<dbReference type="PANTHER" id="PTHR43056">
    <property type="entry name" value="PEPTIDASE S9 PROLYL OLIGOPEPTIDASE"/>
    <property type="match status" value="1"/>
</dbReference>
<dbReference type="SMART" id="SM00939">
    <property type="entry name" value="PepX_C"/>
    <property type="match status" value="1"/>
</dbReference>
<dbReference type="Proteomes" id="UP001595799">
    <property type="component" value="Unassembled WGS sequence"/>
</dbReference>
<dbReference type="Pfam" id="PF02129">
    <property type="entry name" value="Peptidase_S15"/>
    <property type="match status" value="1"/>
</dbReference>
<evidence type="ECO:0000313" key="4">
    <source>
        <dbReference type="EMBL" id="MFC4350060.1"/>
    </source>
</evidence>
<keyword evidence="5" id="KW-1185">Reference proteome</keyword>
<dbReference type="InterPro" id="IPR008979">
    <property type="entry name" value="Galactose-bd-like_sf"/>
</dbReference>
<dbReference type="InterPro" id="IPR029058">
    <property type="entry name" value="AB_hydrolase_fold"/>
</dbReference>
<dbReference type="RefSeq" id="WP_382420141.1">
    <property type="nucleotide sequence ID" value="NZ_JBHSCW010000001.1"/>
</dbReference>
<gene>
    <name evidence="4" type="ORF">ACFOW6_00745</name>
</gene>
<sequence length="674" mass="75375">MDVPVPGAAAVEEIENCWITLADGCRLAARIWLPGEAAQAPVPALLEYLPYRKRDHTVIRDEPMHRALATGGFACVRVDMRGNGDSDGLMHDEYLPQELDDAVEVIDWIAGQKWCNGRVGMMGISWGGFNALQVAALRPAPLKAIVTVCSTDDRYADDIHYKGGCLLNDNLAWGATMLHFCTRPPDPVLVGDRWRQMWHERMDNLPFFAANWLEHQHRDAFWRHGSVCEDPGAIKAAILAAGGWADPYSNAIPRLLAGQEAPRRGIVGPWGHKYPQVGEPEPTFDFIEEMTRWWRHWLEGDAETLAPEDPGYLAWMSESPESPDPARGVTGRWIVEPGWPSANLQMRRLFTRMDGGLCESEPQEEGVRSHSSLQTVGLAAGRFCPKLALGGDMPVDQRHDDAGSLVFDSAPLDERLEIFGAPVVELDISVDQPVAHVTARLCDVGEDGASRRVTFGCLNLTHRDSHESPEVLEPGKRYRIRLQLDDVAWSFKPGRVVRLALSTSYWPMIWPAPRPVTITLHSPGTFLDLPERRPRPEDETVSVAPARSEGEAEISFHGQSATTRRAEQDLTTGESLVTVADDDGGKHFHRHGLNTHLRSREIYRIRPDDPLSARAETEWNCRLWREGWSVEITTRTSMSADVDAFHLEADIAAFEGGEEVNRRRLSRKIPRQQV</sequence>
<comment type="caution">
    <text evidence="4">The sequence shown here is derived from an EMBL/GenBank/DDBJ whole genome shotgun (WGS) entry which is preliminary data.</text>
</comment>
<keyword evidence="1 4" id="KW-0378">Hydrolase</keyword>
<dbReference type="SUPFAM" id="SSF49785">
    <property type="entry name" value="Galactose-binding domain-like"/>
    <property type="match status" value="1"/>
</dbReference>
<dbReference type="Gene3D" id="2.60.120.260">
    <property type="entry name" value="Galactose-binding domain-like"/>
    <property type="match status" value="1"/>
</dbReference>
<dbReference type="Gene3D" id="1.10.3020.10">
    <property type="entry name" value="alpha-amino acid ester hydrolase ( Helical cap domain)"/>
    <property type="match status" value="1"/>
</dbReference>
<evidence type="ECO:0000256" key="1">
    <source>
        <dbReference type="ARBA" id="ARBA00022801"/>
    </source>
</evidence>
<protein>
    <submittedName>
        <fullName evidence="4">CocE/NonD family hydrolase</fullName>
    </submittedName>
</protein>
<dbReference type="EMBL" id="JBHSCW010000001">
    <property type="protein sequence ID" value="MFC4350060.1"/>
    <property type="molecule type" value="Genomic_DNA"/>
</dbReference>
<evidence type="ECO:0000256" key="2">
    <source>
        <dbReference type="SAM" id="MobiDB-lite"/>
    </source>
</evidence>
<dbReference type="PANTHER" id="PTHR43056:SF10">
    <property type="entry name" value="COCE_NOND FAMILY, PUTATIVE (AFU_ORTHOLOGUE AFUA_7G00600)-RELATED"/>
    <property type="match status" value="1"/>
</dbReference>
<dbReference type="Pfam" id="PF08530">
    <property type="entry name" value="PepX_C"/>
    <property type="match status" value="1"/>
</dbReference>
<proteinExistence type="predicted"/>
<organism evidence="4 5">
    <name type="scientific">Fodinicurvata halophila</name>
    <dbReference type="NCBI Taxonomy" id="1419723"/>
    <lineage>
        <taxon>Bacteria</taxon>
        <taxon>Pseudomonadati</taxon>
        <taxon>Pseudomonadota</taxon>
        <taxon>Alphaproteobacteria</taxon>
        <taxon>Rhodospirillales</taxon>
        <taxon>Rhodovibrionaceae</taxon>
        <taxon>Fodinicurvata</taxon>
    </lineage>
</organism>
<evidence type="ECO:0000259" key="3">
    <source>
        <dbReference type="SMART" id="SM00939"/>
    </source>
</evidence>